<dbReference type="InterPro" id="IPR050090">
    <property type="entry name" value="Tyrosine_recombinase_XerCD"/>
</dbReference>
<dbReference type="OrthoDB" id="3183879at2"/>
<accession>A0A1X2KS55</accession>
<name>A0A1X2KS55_9MYCO</name>
<reference evidence="7 8" key="1">
    <citation type="submission" date="2017-04" db="EMBL/GenBank/DDBJ databases">
        <title>The new phylogeny of genus Mycobacterium.</title>
        <authorList>
            <person name="Tortoli E."/>
            <person name="Trovato A."/>
            <person name="Cirillo D.M."/>
        </authorList>
    </citation>
    <scope>NUCLEOTIDE SEQUENCE [LARGE SCALE GENOMIC DNA]</scope>
    <source>
        <strain evidence="7 8">DSM 45247</strain>
    </source>
</reference>
<dbReference type="InterPro" id="IPR004107">
    <property type="entry name" value="Integrase_SAM-like_N"/>
</dbReference>
<dbReference type="InterPro" id="IPR010998">
    <property type="entry name" value="Integrase_recombinase_N"/>
</dbReference>
<dbReference type="Proteomes" id="UP000242320">
    <property type="component" value="Unassembled WGS sequence"/>
</dbReference>
<dbReference type="InterPro" id="IPR044068">
    <property type="entry name" value="CB"/>
</dbReference>
<dbReference type="InterPro" id="IPR013762">
    <property type="entry name" value="Integrase-like_cat_sf"/>
</dbReference>
<evidence type="ECO:0008006" key="9">
    <source>
        <dbReference type="Google" id="ProtNLM"/>
    </source>
</evidence>
<dbReference type="GO" id="GO:0015074">
    <property type="term" value="P:DNA integration"/>
    <property type="evidence" value="ECO:0007669"/>
    <property type="project" value="UniProtKB-KW"/>
</dbReference>
<proteinExistence type="predicted"/>
<dbReference type="CDD" id="cd00397">
    <property type="entry name" value="DNA_BRE_C"/>
    <property type="match status" value="1"/>
</dbReference>
<evidence type="ECO:0000256" key="4">
    <source>
        <dbReference type="PROSITE-ProRule" id="PRU01248"/>
    </source>
</evidence>
<gene>
    <name evidence="7" type="ORF">B8W69_20920</name>
</gene>
<keyword evidence="2 4" id="KW-0238">DNA-binding</keyword>
<dbReference type="InterPro" id="IPR011010">
    <property type="entry name" value="DNA_brk_join_enz"/>
</dbReference>
<dbReference type="EMBL" id="NCXM01000024">
    <property type="protein sequence ID" value="OSC24610.1"/>
    <property type="molecule type" value="Genomic_DNA"/>
</dbReference>
<keyword evidence="1" id="KW-0229">DNA integration</keyword>
<dbReference type="AlphaFoldDB" id="A0A1X2KS55"/>
<dbReference type="PROSITE" id="PS51898">
    <property type="entry name" value="TYR_RECOMBINASE"/>
    <property type="match status" value="1"/>
</dbReference>
<evidence type="ECO:0000259" key="6">
    <source>
        <dbReference type="PROSITE" id="PS51900"/>
    </source>
</evidence>
<keyword evidence="3" id="KW-0233">DNA recombination</keyword>
<dbReference type="SUPFAM" id="SSF56349">
    <property type="entry name" value="DNA breaking-rejoining enzymes"/>
    <property type="match status" value="1"/>
</dbReference>
<organism evidence="7 8">
    <name type="scientific">Mycolicibacterium vulneris</name>
    <dbReference type="NCBI Taxonomy" id="547163"/>
    <lineage>
        <taxon>Bacteria</taxon>
        <taxon>Bacillati</taxon>
        <taxon>Actinomycetota</taxon>
        <taxon>Actinomycetes</taxon>
        <taxon>Mycobacteriales</taxon>
        <taxon>Mycobacteriaceae</taxon>
        <taxon>Mycolicibacterium</taxon>
    </lineage>
</organism>
<evidence type="ECO:0000259" key="5">
    <source>
        <dbReference type="PROSITE" id="PS51898"/>
    </source>
</evidence>
<feature type="domain" description="Core-binding (CB)" evidence="6">
    <location>
        <begin position="6"/>
        <end position="87"/>
    </location>
</feature>
<dbReference type="GO" id="GO:0003677">
    <property type="term" value="F:DNA binding"/>
    <property type="evidence" value="ECO:0007669"/>
    <property type="project" value="UniProtKB-UniRule"/>
</dbReference>
<dbReference type="PANTHER" id="PTHR30349">
    <property type="entry name" value="PHAGE INTEGRASE-RELATED"/>
    <property type="match status" value="1"/>
</dbReference>
<dbReference type="Gene3D" id="1.10.443.10">
    <property type="entry name" value="Intergrase catalytic core"/>
    <property type="match status" value="1"/>
</dbReference>
<evidence type="ECO:0000256" key="1">
    <source>
        <dbReference type="ARBA" id="ARBA00022908"/>
    </source>
</evidence>
<dbReference type="Pfam" id="PF02899">
    <property type="entry name" value="Phage_int_SAM_1"/>
    <property type="match status" value="1"/>
</dbReference>
<dbReference type="RefSeq" id="WP_085291690.1">
    <property type="nucleotide sequence ID" value="NZ_NCXM01000024.1"/>
</dbReference>
<dbReference type="Pfam" id="PF00589">
    <property type="entry name" value="Phage_integrase"/>
    <property type="match status" value="1"/>
</dbReference>
<evidence type="ECO:0000313" key="7">
    <source>
        <dbReference type="EMBL" id="OSC24610.1"/>
    </source>
</evidence>
<sequence length="300" mass="33241">MKSSLLDLRELLASWQIVLRAQRKSPQTLRSYRLGVEAFLDYCRQQDIPPELTKAAVTGWLASLASSEAATVRLRLTAVKLFARWLATEEGFDPDPILSLKPPKLDDRSVPDLSEDEVRKLIKVCEGTEIRDRRDKAMLVLLAETGVRAAELLALDISDVDVELCTLHVVRGKGGRGRRVRFSPGCAAVLDSYCRTRRRAGQPADSGPLWVSARGKRLSYTGLVSTLKSRATQAKVNNFHVHRLRHTAAVRWLKNGGTETGLMAHAGWTDNTMVGRYAKAAVEQRAAAEFDRLNLGLGEV</sequence>
<dbReference type="InterPro" id="IPR002104">
    <property type="entry name" value="Integrase_catalytic"/>
</dbReference>
<evidence type="ECO:0000256" key="3">
    <source>
        <dbReference type="ARBA" id="ARBA00023172"/>
    </source>
</evidence>
<dbReference type="PROSITE" id="PS51900">
    <property type="entry name" value="CB"/>
    <property type="match status" value="1"/>
</dbReference>
<dbReference type="GO" id="GO:0006310">
    <property type="term" value="P:DNA recombination"/>
    <property type="evidence" value="ECO:0007669"/>
    <property type="project" value="UniProtKB-KW"/>
</dbReference>
<protein>
    <recommendedName>
        <fullName evidence="9">Integrase</fullName>
    </recommendedName>
</protein>
<dbReference type="Gene3D" id="1.10.150.130">
    <property type="match status" value="1"/>
</dbReference>
<evidence type="ECO:0000313" key="8">
    <source>
        <dbReference type="Proteomes" id="UP000242320"/>
    </source>
</evidence>
<evidence type="ECO:0000256" key="2">
    <source>
        <dbReference type="ARBA" id="ARBA00023125"/>
    </source>
</evidence>
<keyword evidence="8" id="KW-1185">Reference proteome</keyword>
<comment type="caution">
    <text evidence="7">The sequence shown here is derived from an EMBL/GenBank/DDBJ whole genome shotgun (WGS) entry which is preliminary data.</text>
</comment>
<feature type="domain" description="Tyr recombinase" evidence="5">
    <location>
        <begin position="108"/>
        <end position="291"/>
    </location>
</feature>
<dbReference type="PANTHER" id="PTHR30349:SF81">
    <property type="entry name" value="TYROSINE RECOMBINASE XERC"/>
    <property type="match status" value="1"/>
</dbReference>